<comment type="similarity">
    <text evidence="2">Belongs to the bZIP family.</text>
</comment>
<keyword evidence="6" id="KW-0539">Nucleus</keyword>
<evidence type="ECO:0000256" key="7">
    <source>
        <dbReference type="SAM" id="Coils"/>
    </source>
</evidence>
<keyword evidence="3" id="KW-0805">Transcription regulation</keyword>
<sequence length="377" mass="41531">MAWCQEVADHVSLHGRAKLPPTKINYRKCPVFIQITNRSSFLLNLQGLSCPSQLQVVTVIMAFRRSGMCVGYNERDEGNRKMVDCGELEAAQALAGLAHSSMLPDPSTGPGASGHASPPPPLLDLYLFSGGAQDGEERGDDPQKEGLTSRTEILNSSSRTLFSSCDYDYSSITGCKSRRSVAEEEKEAQRLRRVVANRESARQTIRRRQAMYDELIRKAAHLVSENQNLKKMTKAVKEEIQGTHEVSYPVQGMSSSTSTAHSFYNHTPVVQHGSQNYSIISSVGEPTTPLLVLPLPWFIPFHSPGQYFPQSYSDHNESSSSLPGKDKTGDSISSTKHVHTKMTLHFQSGLETHHPEQADFMASSMTSTGQVKTQDSS</sequence>
<dbReference type="PANTHER" id="PTHR45967:SF28">
    <property type="entry name" value="BASIC-LEUCINE ZIPPER (BZIP) TRANSCRIPTION FACTOR FAMILY PROTEIN"/>
    <property type="match status" value="1"/>
</dbReference>
<keyword evidence="7" id="KW-0175">Coiled coil</keyword>
<dbReference type="GO" id="GO:0003700">
    <property type="term" value="F:DNA-binding transcription factor activity"/>
    <property type="evidence" value="ECO:0007669"/>
    <property type="project" value="InterPro"/>
</dbReference>
<keyword evidence="11" id="KW-1185">Reference proteome</keyword>
<dbReference type="InterPro" id="IPR044827">
    <property type="entry name" value="GBF-like"/>
</dbReference>
<evidence type="ECO:0000259" key="9">
    <source>
        <dbReference type="PROSITE" id="PS50217"/>
    </source>
</evidence>
<evidence type="ECO:0000256" key="1">
    <source>
        <dbReference type="ARBA" id="ARBA00004123"/>
    </source>
</evidence>
<keyword evidence="5" id="KW-0804">Transcription</keyword>
<evidence type="ECO:0000256" key="5">
    <source>
        <dbReference type="ARBA" id="ARBA00023163"/>
    </source>
</evidence>
<dbReference type="GO" id="GO:0005634">
    <property type="term" value="C:nucleus"/>
    <property type="evidence" value="ECO:0007669"/>
    <property type="project" value="UniProtKB-SubCell"/>
</dbReference>
<evidence type="ECO:0000256" key="4">
    <source>
        <dbReference type="ARBA" id="ARBA00023125"/>
    </source>
</evidence>
<dbReference type="Pfam" id="PF00170">
    <property type="entry name" value="bZIP_1"/>
    <property type="match status" value="1"/>
</dbReference>
<gene>
    <name evidence="10" type="ORF">CEPIT_LOCUS28611</name>
</gene>
<dbReference type="EMBL" id="CAMAPF010000948">
    <property type="protein sequence ID" value="CAH9127807.1"/>
    <property type="molecule type" value="Genomic_DNA"/>
</dbReference>
<comment type="caution">
    <text evidence="10">The sequence shown here is derived from an EMBL/GenBank/DDBJ whole genome shotgun (WGS) entry which is preliminary data.</text>
</comment>
<feature type="non-terminal residue" evidence="10">
    <location>
        <position position="377"/>
    </location>
</feature>
<proteinExistence type="inferred from homology"/>
<evidence type="ECO:0000256" key="8">
    <source>
        <dbReference type="SAM" id="MobiDB-lite"/>
    </source>
</evidence>
<dbReference type="InterPro" id="IPR004827">
    <property type="entry name" value="bZIP"/>
</dbReference>
<dbReference type="PROSITE" id="PS50217">
    <property type="entry name" value="BZIP"/>
    <property type="match status" value="1"/>
</dbReference>
<dbReference type="InterPro" id="IPR046347">
    <property type="entry name" value="bZIP_sf"/>
</dbReference>
<dbReference type="Proteomes" id="UP001152523">
    <property type="component" value="Unassembled WGS sequence"/>
</dbReference>
<dbReference type="GO" id="GO:0043565">
    <property type="term" value="F:sequence-specific DNA binding"/>
    <property type="evidence" value="ECO:0007669"/>
    <property type="project" value="InterPro"/>
</dbReference>
<evidence type="ECO:0000256" key="6">
    <source>
        <dbReference type="ARBA" id="ARBA00023242"/>
    </source>
</evidence>
<feature type="coiled-coil region" evidence="7">
    <location>
        <begin position="181"/>
        <end position="232"/>
    </location>
</feature>
<feature type="domain" description="BZIP" evidence="9">
    <location>
        <begin position="187"/>
        <end position="241"/>
    </location>
</feature>
<dbReference type="CDD" id="cd14702">
    <property type="entry name" value="bZIP_plant_GBF1"/>
    <property type="match status" value="1"/>
</dbReference>
<accession>A0AAV0EX60</accession>
<reference evidence="10" key="1">
    <citation type="submission" date="2022-07" db="EMBL/GenBank/DDBJ databases">
        <authorList>
            <person name="Macas J."/>
            <person name="Novak P."/>
            <person name="Neumann P."/>
        </authorList>
    </citation>
    <scope>NUCLEOTIDE SEQUENCE</scope>
</reference>
<organism evidence="10 11">
    <name type="scientific">Cuscuta epithymum</name>
    <dbReference type="NCBI Taxonomy" id="186058"/>
    <lineage>
        <taxon>Eukaryota</taxon>
        <taxon>Viridiplantae</taxon>
        <taxon>Streptophyta</taxon>
        <taxon>Embryophyta</taxon>
        <taxon>Tracheophyta</taxon>
        <taxon>Spermatophyta</taxon>
        <taxon>Magnoliopsida</taxon>
        <taxon>eudicotyledons</taxon>
        <taxon>Gunneridae</taxon>
        <taxon>Pentapetalae</taxon>
        <taxon>asterids</taxon>
        <taxon>lamiids</taxon>
        <taxon>Solanales</taxon>
        <taxon>Convolvulaceae</taxon>
        <taxon>Cuscuteae</taxon>
        <taxon>Cuscuta</taxon>
        <taxon>Cuscuta subgen. Cuscuta</taxon>
    </lineage>
</organism>
<evidence type="ECO:0000313" key="11">
    <source>
        <dbReference type="Proteomes" id="UP001152523"/>
    </source>
</evidence>
<evidence type="ECO:0000313" key="10">
    <source>
        <dbReference type="EMBL" id="CAH9127807.1"/>
    </source>
</evidence>
<name>A0AAV0EX60_9ASTE</name>
<keyword evidence="4" id="KW-0238">DNA-binding</keyword>
<feature type="region of interest" description="Disordered" evidence="8">
    <location>
        <begin position="310"/>
        <end position="336"/>
    </location>
</feature>
<dbReference type="InterPro" id="IPR045314">
    <property type="entry name" value="bZIP_plant_GBF1"/>
</dbReference>
<dbReference type="AlphaFoldDB" id="A0AAV0EX60"/>
<protein>
    <recommendedName>
        <fullName evidence="9">BZIP domain-containing protein</fullName>
    </recommendedName>
</protein>
<dbReference type="SUPFAM" id="SSF57959">
    <property type="entry name" value="Leucine zipper domain"/>
    <property type="match status" value="1"/>
</dbReference>
<evidence type="ECO:0000256" key="3">
    <source>
        <dbReference type="ARBA" id="ARBA00023015"/>
    </source>
</evidence>
<evidence type="ECO:0000256" key="2">
    <source>
        <dbReference type="ARBA" id="ARBA00007163"/>
    </source>
</evidence>
<feature type="compositionally biased region" description="Polar residues" evidence="8">
    <location>
        <begin position="310"/>
        <end position="322"/>
    </location>
</feature>
<dbReference type="SMART" id="SM00338">
    <property type="entry name" value="BRLZ"/>
    <property type="match status" value="1"/>
</dbReference>
<dbReference type="PANTHER" id="PTHR45967">
    <property type="entry name" value="G-BOX-BINDING FACTOR 3-RELATED"/>
    <property type="match status" value="1"/>
</dbReference>
<comment type="subcellular location">
    <subcellularLocation>
        <location evidence="1">Nucleus</location>
    </subcellularLocation>
</comment>
<dbReference type="Gene3D" id="1.20.5.170">
    <property type="match status" value="1"/>
</dbReference>